<proteinExistence type="predicted"/>
<dbReference type="AlphaFoldDB" id="A0A7V5CTN4"/>
<dbReference type="InterPro" id="IPR007636">
    <property type="entry name" value="Restrct_endonuc_II_XhoI"/>
</dbReference>
<protein>
    <submittedName>
        <fullName evidence="1">Restriction endonuclease</fullName>
    </submittedName>
</protein>
<organism evidence="1">
    <name type="scientific">Acidobacterium capsulatum</name>
    <dbReference type="NCBI Taxonomy" id="33075"/>
    <lineage>
        <taxon>Bacteria</taxon>
        <taxon>Pseudomonadati</taxon>
        <taxon>Acidobacteriota</taxon>
        <taxon>Terriglobia</taxon>
        <taxon>Terriglobales</taxon>
        <taxon>Acidobacteriaceae</taxon>
        <taxon>Acidobacterium</taxon>
    </lineage>
</organism>
<name>A0A7V5CTN4_9BACT</name>
<comment type="caution">
    <text evidence="1">The sequence shown here is derived from an EMBL/GenBank/DDBJ whole genome shotgun (WGS) entry which is preliminary data.</text>
</comment>
<dbReference type="GO" id="GO:0003677">
    <property type="term" value="F:DNA binding"/>
    <property type="evidence" value="ECO:0007669"/>
    <property type="project" value="InterPro"/>
</dbReference>
<dbReference type="GO" id="GO:0009307">
    <property type="term" value="P:DNA restriction-modification system"/>
    <property type="evidence" value="ECO:0007669"/>
    <property type="project" value="InterPro"/>
</dbReference>
<evidence type="ECO:0000313" key="1">
    <source>
        <dbReference type="EMBL" id="HGY95098.1"/>
    </source>
</evidence>
<dbReference type="GO" id="GO:0009036">
    <property type="term" value="F:type II site-specific deoxyribonuclease activity"/>
    <property type="evidence" value="ECO:0007669"/>
    <property type="project" value="InterPro"/>
</dbReference>
<dbReference type="Pfam" id="PF04555">
    <property type="entry name" value="XhoI"/>
    <property type="match status" value="1"/>
</dbReference>
<keyword evidence="1" id="KW-0255">Endonuclease</keyword>
<reference evidence="1" key="1">
    <citation type="journal article" date="2020" name="mSystems">
        <title>Genome- and Community-Level Interaction Insights into Carbon Utilization and Element Cycling Functions of Hydrothermarchaeota in Hydrothermal Sediment.</title>
        <authorList>
            <person name="Zhou Z."/>
            <person name="Liu Y."/>
            <person name="Xu W."/>
            <person name="Pan J."/>
            <person name="Luo Z.H."/>
            <person name="Li M."/>
        </authorList>
    </citation>
    <scope>NUCLEOTIDE SEQUENCE [LARGE SCALE GENOMIC DNA]</scope>
    <source>
        <strain evidence="1">SpSt-855</strain>
    </source>
</reference>
<accession>A0A7V5CTN4</accession>
<keyword evidence="1" id="KW-0378">Hydrolase</keyword>
<keyword evidence="1" id="KW-0540">Nuclease</keyword>
<sequence length="238" mass="26990">MDIEKRLQKAVQSYWDARANNREKQVAGGKIDAGTRGDVTGGTQMGAMEVLVADILMEAGLKKIDVKTRTQLELPGYYRAEKKWDLIVISEGQLVMAMEFKSQVGPSFGNNFNNRAEEAIGSATDIWVAYREGRFGKAPTPFLGYFFLLEDCDRVKLPIRNREPYFKVDPVFDNASYSRRYELMMRRLVLERVYTAACFVMATSTSRTKITLPAEDLSFRRFVAALRGHVVTFLGSQK</sequence>
<gene>
    <name evidence="1" type="ORF">ENW50_10525</name>
</gene>
<dbReference type="EMBL" id="DTKL01000065">
    <property type="protein sequence ID" value="HGY95098.1"/>
    <property type="molecule type" value="Genomic_DNA"/>
</dbReference>